<accession>L8HI11</accession>
<feature type="compositionally biased region" description="Acidic residues" evidence="1">
    <location>
        <begin position="128"/>
        <end position="137"/>
    </location>
</feature>
<dbReference type="InterPro" id="IPR051707">
    <property type="entry name" value="PI-Interact_SigTrans_Reg"/>
</dbReference>
<dbReference type="KEGG" id="acan:ACA1_165280"/>
<dbReference type="CDD" id="cd00821">
    <property type="entry name" value="PH"/>
    <property type="match status" value="1"/>
</dbReference>
<dbReference type="EMBL" id="KB007830">
    <property type="protein sequence ID" value="ELR24338.1"/>
    <property type="molecule type" value="Genomic_DNA"/>
</dbReference>
<evidence type="ECO:0000256" key="1">
    <source>
        <dbReference type="SAM" id="MobiDB-lite"/>
    </source>
</evidence>
<evidence type="ECO:0000259" key="2">
    <source>
        <dbReference type="PROSITE" id="PS50003"/>
    </source>
</evidence>
<proteinExistence type="predicted"/>
<dbReference type="VEuPathDB" id="AmoebaDB:ACA1_165280"/>
<feature type="compositionally biased region" description="Basic and acidic residues" evidence="1">
    <location>
        <begin position="108"/>
        <end position="120"/>
    </location>
</feature>
<feature type="domain" description="PH" evidence="2">
    <location>
        <begin position="28"/>
        <end position="66"/>
    </location>
</feature>
<feature type="compositionally biased region" description="Gly residues" evidence="1">
    <location>
        <begin position="542"/>
        <end position="554"/>
    </location>
</feature>
<evidence type="ECO:0000313" key="4">
    <source>
        <dbReference type="Proteomes" id="UP000011083"/>
    </source>
</evidence>
<name>L8HI11_ACACF</name>
<gene>
    <name evidence="3" type="ORF">ACA1_165280</name>
</gene>
<dbReference type="GeneID" id="14925360"/>
<organism evidence="3 4">
    <name type="scientific">Acanthamoeba castellanii (strain ATCC 30010 / Neff)</name>
    <dbReference type="NCBI Taxonomy" id="1257118"/>
    <lineage>
        <taxon>Eukaryota</taxon>
        <taxon>Amoebozoa</taxon>
        <taxon>Discosea</taxon>
        <taxon>Longamoebia</taxon>
        <taxon>Centramoebida</taxon>
        <taxon>Acanthamoebidae</taxon>
        <taxon>Acanthamoeba</taxon>
    </lineage>
</organism>
<evidence type="ECO:0000313" key="3">
    <source>
        <dbReference type="EMBL" id="ELR24338.1"/>
    </source>
</evidence>
<dbReference type="InterPro" id="IPR011993">
    <property type="entry name" value="PH-like_dom_sf"/>
</dbReference>
<feature type="region of interest" description="Disordered" evidence="1">
    <location>
        <begin position="108"/>
        <end position="160"/>
    </location>
</feature>
<dbReference type="PROSITE" id="PS50003">
    <property type="entry name" value="PH_DOMAIN"/>
    <property type="match status" value="2"/>
</dbReference>
<reference evidence="3 4" key="1">
    <citation type="journal article" date="2013" name="Genome Biol.">
        <title>Genome of Acanthamoeba castellanii highlights extensive lateral gene transfer and early evolution of tyrosine kinase signaling.</title>
        <authorList>
            <person name="Clarke M."/>
            <person name="Lohan A.J."/>
            <person name="Liu B."/>
            <person name="Lagkouvardos I."/>
            <person name="Roy S."/>
            <person name="Zafar N."/>
            <person name="Bertelli C."/>
            <person name="Schilde C."/>
            <person name="Kianianmomeni A."/>
            <person name="Burglin T.R."/>
            <person name="Frech C."/>
            <person name="Turcotte B."/>
            <person name="Kopec K.O."/>
            <person name="Synnott J.M."/>
            <person name="Choo C."/>
            <person name="Paponov I."/>
            <person name="Finkler A."/>
            <person name="Soon Heng Tan C."/>
            <person name="Hutchins A.P."/>
            <person name="Weinmeier T."/>
            <person name="Rattei T."/>
            <person name="Chu J.S."/>
            <person name="Gimenez G."/>
            <person name="Irimia M."/>
            <person name="Rigden D.J."/>
            <person name="Fitzpatrick D.A."/>
            <person name="Lorenzo-Morales J."/>
            <person name="Bateman A."/>
            <person name="Chiu C.H."/>
            <person name="Tang P."/>
            <person name="Hegemann P."/>
            <person name="Fromm H."/>
            <person name="Raoult D."/>
            <person name="Greub G."/>
            <person name="Miranda-Saavedra D."/>
            <person name="Chen N."/>
            <person name="Nash P."/>
            <person name="Ginger M.L."/>
            <person name="Horn M."/>
            <person name="Schaap P."/>
            <person name="Caler L."/>
            <person name="Loftus B."/>
        </authorList>
    </citation>
    <scope>NUCLEOTIDE SEQUENCE [LARGE SCALE GENOMIC DNA]</scope>
    <source>
        <strain evidence="3 4">Neff</strain>
    </source>
</reference>
<dbReference type="Gene3D" id="2.30.29.30">
    <property type="entry name" value="Pleckstrin-homology domain (PH domain)/Phosphotyrosine-binding domain (PTB)"/>
    <property type="match status" value="2"/>
</dbReference>
<feature type="compositionally biased region" description="Basic and acidic residues" evidence="1">
    <location>
        <begin position="599"/>
        <end position="609"/>
    </location>
</feature>
<keyword evidence="4" id="KW-1185">Reference proteome</keyword>
<feature type="compositionally biased region" description="Basic and acidic residues" evidence="1">
    <location>
        <begin position="465"/>
        <end position="483"/>
    </location>
</feature>
<sequence length="609" mass="66908">MYLLATNGSAGASEGRVDADSCSLYIWLPSKEGILWKYGERTSRFGKRWQKRYFVLMKDKLFYYKSAIETSTGEVHHLIAENKQQQAEWTEQLMAWLELKLFFGPDKRSSTHERKAEEPSCKLPAKMDDDEAESETEEDRRMPPDEALEPPPHEGVGQPPSMVQINLLLQDGSVQPLIVDPDVEIYDLVYAVAHEIGSRNAFQITSLDQDPSRRVELLDHQRSLRQHQLPKSAMFVLKKTGIIDDHIGEDDIFDNHFLYAMLPEAEGYLLKHVTGPPPLSKKRDTAGLFSARRRWRKQFFAIKANNLFFFPSHHDLSPLGFIPLGSIAAVGRIPAPTTSSSSSAPSSSERAEEERALHECAIRIRVAGPTDDATAAVVVHLLADTPADADRWIRLLRSWRQFFALESFADDRPTGLDVDVDNDNGEGGGNGIVGVDPLSFVQAGPRLLAARAARAAAGLEASAPKSEDADKFDEGEKESEKKEMKRTKTKREEEEAEATEHQPGGAQRPPPPRLKPLSWRSSAATSVVEGGAAVTSPRGSPRVGGGAEGGGGLGSSQSETRAGRESPRSGASGWLSPRRLAEALSFRSLSPGGSGSNLRRAESARTERD</sequence>
<dbReference type="RefSeq" id="XP_004354035.1">
    <property type="nucleotide sequence ID" value="XM_004353983.1"/>
</dbReference>
<feature type="domain" description="PH" evidence="2">
    <location>
        <begin position="262"/>
        <end position="401"/>
    </location>
</feature>
<dbReference type="PANTHER" id="PTHR14336">
    <property type="entry name" value="TANDEM PH DOMAIN CONTAINING PROTEIN"/>
    <property type="match status" value="1"/>
</dbReference>
<protein>
    <submittedName>
        <fullName evidence="3">PH domain containing protein</fullName>
    </submittedName>
</protein>
<dbReference type="InterPro" id="IPR001849">
    <property type="entry name" value="PH_domain"/>
</dbReference>
<dbReference type="AlphaFoldDB" id="L8HI11"/>
<dbReference type="Proteomes" id="UP000011083">
    <property type="component" value="Unassembled WGS sequence"/>
</dbReference>
<feature type="region of interest" description="Disordered" evidence="1">
    <location>
        <begin position="458"/>
        <end position="609"/>
    </location>
</feature>
<dbReference type="SUPFAM" id="SSF50729">
    <property type="entry name" value="PH domain-like"/>
    <property type="match status" value="2"/>
</dbReference>
<dbReference type="SMART" id="SM00233">
    <property type="entry name" value="PH"/>
    <property type="match status" value="2"/>
</dbReference>